<evidence type="ECO:0008006" key="4">
    <source>
        <dbReference type="Google" id="ProtNLM"/>
    </source>
</evidence>
<comment type="caution">
    <text evidence="2">The sequence shown here is derived from an EMBL/GenBank/DDBJ whole genome shotgun (WGS) entry which is preliminary data.</text>
</comment>
<dbReference type="AlphaFoldDB" id="A0A2T9X8M6"/>
<gene>
    <name evidence="2" type="ORF">DDW13_03035</name>
</gene>
<dbReference type="InterPro" id="IPR009321">
    <property type="entry name" value="DUF973"/>
</dbReference>
<feature type="transmembrane region" description="Helical" evidence="1">
    <location>
        <begin position="20"/>
        <end position="53"/>
    </location>
</feature>
<dbReference type="EMBL" id="QEFD01000097">
    <property type="protein sequence ID" value="PVU76457.1"/>
    <property type="molecule type" value="Genomic_DNA"/>
</dbReference>
<sequence length="286" mass="30575">MPMSFQTDVIALQKLKDASLWFIIIGVLALIGIVAIVAALVTAIADLVLLLMMAIPKLRDAFQTFASTGKDVSRGFTGIDLILPGNVIYLIGGILGIAGIFSASLGLVTVGGIIVLLAEIVLFIAFLLIGLVIYSLGSFYNNDMLKIGGILIIIPFISFVGWILSYVSVDDIIRKLSGGIMMPQPYTAPLMYQPRVYQVGQGIIRLDGTVTLTLYSPITVNIVSASIDNTLYTTTDVNPNMLNPGNNSVTMRFLGVTGLVPGNNYYLTIYLSNGTSIKAVVTCTPT</sequence>
<keyword evidence="1" id="KW-0472">Membrane</keyword>
<evidence type="ECO:0000313" key="3">
    <source>
        <dbReference type="Proteomes" id="UP000245638"/>
    </source>
</evidence>
<evidence type="ECO:0000256" key="1">
    <source>
        <dbReference type="SAM" id="Phobius"/>
    </source>
</evidence>
<name>A0A2T9X8M6_9CREN</name>
<keyword evidence="1" id="KW-0812">Transmembrane</keyword>
<dbReference type="Proteomes" id="UP000245638">
    <property type="component" value="Unassembled WGS sequence"/>
</dbReference>
<feature type="transmembrane region" description="Helical" evidence="1">
    <location>
        <begin position="148"/>
        <end position="167"/>
    </location>
</feature>
<feature type="transmembrane region" description="Helical" evidence="1">
    <location>
        <begin position="113"/>
        <end position="136"/>
    </location>
</feature>
<proteinExistence type="predicted"/>
<feature type="transmembrane region" description="Helical" evidence="1">
    <location>
        <begin position="87"/>
        <end position="107"/>
    </location>
</feature>
<protein>
    <recommendedName>
        <fullName evidence="4">DUF973 domain-containing protein</fullName>
    </recommendedName>
</protein>
<evidence type="ECO:0000313" key="2">
    <source>
        <dbReference type="EMBL" id="PVU76457.1"/>
    </source>
</evidence>
<accession>A0A2T9X8M6</accession>
<reference evidence="2 3" key="1">
    <citation type="journal article" date="2015" name="Appl. Environ. Microbiol.">
        <title>Nanoarchaeota, Their Sulfolobales Host, and Nanoarchaeota Virus Distribution across Yellowstone National Park Hot Springs.</title>
        <authorList>
            <person name="Munson-McGee J.H."/>
            <person name="Field E.K."/>
            <person name="Bateson M."/>
            <person name="Rooney C."/>
            <person name="Stepanauskas R."/>
            <person name="Young M.J."/>
        </authorList>
    </citation>
    <scope>NUCLEOTIDE SEQUENCE [LARGE SCALE GENOMIC DNA]</scope>
    <source>
        <strain evidence="2">SCGC AC-742_N10</strain>
    </source>
</reference>
<dbReference type="Pfam" id="PF06157">
    <property type="entry name" value="DUF973"/>
    <property type="match status" value="1"/>
</dbReference>
<keyword evidence="1" id="KW-1133">Transmembrane helix</keyword>
<organism evidence="2 3">
    <name type="scientific">Acidianus hospitalis</name>
    <dbReference type="NCBI Taxonomy" id="563177"/>
    <lineage>
        <taxon>Archaea</taxon>
        <taxon>Thermoproteota</taxon>
        <taxon>Thermoprotei</taxon>
        <taxon>Sulfolobales</taxon>
        <taxon>Sulfolobaceae</taxon>
        <taxon>Acidianus</taxon>
    </lineage>
</organism>